<dbReference type="AlphaFoldDB" id="A0A8H7ZR99"/>
<keyword evidence="3" id="KW-1185">Reference proteome</keyword>
<dbReference type="InterPro" id="IPR010989">
    <property type="entry name" value="SNARE"/>
</dbReference>
<protein>
    <recommendedName>
        <fullName evidence="1">t-SNARE coiled-coil homology domain-containing protein</fullName>
    </recommendedName>
</protein>
<dbReference type="EMBL" id="JAEFCI010009504">
    <property type="protein sequence ID" value="KAG5457770.1"/>
    <property type="molecule type" value="Genomic_DNA"/>
</dbReference>
<dbReference type="Proteomes" id="UP000673691">
    <property type="component" value="Unassembled WGS sequence"/>
</dbReference>
<comment type="caution">
    <text evidence="2">The sequence shown here is derived from an EMBL/GenBank/DDBJ whole genome shotgun (WGS) entry which is preliminary data.</text>
</comment>
<dbReference type="Gene3D" id="1.20.58.70">
    <property type="match status" value="1"/>
</dbReference>
<feature type="domain" description="T-SNARE coiled-coil homology" evidence="1">
    <location>
        <begin position="71"/>
        <end position="109"/>
    </location>
</feature>
<gene>
    <name evidence="2" type="ORF">BJ554DRAFT_2138</name>
</gene>
<name>A0A8H7ZR99_9FUNG</name>
<proteinExistence type="predicted"/>
<dbReference type="GO" id="GO:0016192">
    <property type="term" value="P:vesicle-mediated transport"/>
    <property type="evidence" value="ECO:0007669"/>
    <property type="project" value="InterPro"/>
</dbReference>
<dbReference type="InterPro" id="IPR000727">
    <property type="entry name" value="T_SNARE_dom"/>
</dbReference>
<evidence type="ECO:0000259" key="1">
    <source>
        <dbReference type="PROSITE" id="PS50192"/>
    </source>
</evidence>
<evidence type="ECO:0000313" key="2">
    <source>
        <dbReference type="EMBL" id="KAG5457770.1"/>
    </source>
</evidence>
<reference evidence="2 3" key="1">
    <citation type="journal article" name="Sci. Rep.">
        <title>Genome-scale phylogenetic analyses confirm Olpidium as the closest living zoosporic fungus to the non-flagellated, terrestrial fungi.</title>
        <authorList>
            <person name="Chang Y."/>
            <person name="Rochon D."/>
            <person name="Sekimoto S."/>
            <person name="Wang Y."/>
            <person name="Chovatia M."/>
            <person name="Sandor L."/>
            <person name="Salamov A."/>
            <person name="Grigoriev I.V."/>
            <person name="Stajich J.E."/>
            <person name="Spatafora J.W."/>
        </authorList>
    </citation>
    <scope>NUCLEOTIDE SEQUENCE [LARGE SCALE GENOMIC DNA]</scope>
    <source>
        <strain evidence="2">S191</strain>
    </source>
</reference>
<sequence length="231" mass="26327">MQSGMISSELRIGIFACSAPTFWSRHISFRLTYSRESSDGGHQHAEEEPLLVRPEQRLQVQALENEVDYNEAIIEEREREIQNVSQGIAELNGVFNELGRIIGQQGSLIVPSVFETGGVLLMVCVQHRDQRLEHWRQRAKRRRGAYESERAPEAIAQAAVHRPPSPRSAHDRHPVNRLRRLKAGMGYVTAVWGNQRIVMLVDGFAFWRFADYRVVSRGFSTQRAGLFSCSI</sequence>
<dbReference type="GO" id="GO:0016020">
    <property type="term" value="C:membrane"/>
    <property type="evidence" value="ECO:0007669"/>
    <property type="project" value="InterPro"/>
</dbReference>
<dbReference type="SUPFAM" id="SSF47661">
    <property type="entry name" value="t-snare proteins"/>
    <property type="match status" value="1"/>
</dbReference>
<dbReference type="PROSITE" id="PS50192">
    <property type="entry name" value="T_SNARE"/>
    <property type="match status" value="1"/>
</dbReference>
<evidence type="ECO:0000313" key="3">
    <source>
        <dbReference type="Proteomes" id="UP000673691"/>
    </source>
</evidence>
<dbReference type="OrthoDB" id="364348at2759"/>
<accession>A0A8H7ZR99</accession>
<organism evidence="2 3">
    <name type="scientific">Olpidium bornovanus</name>
    <dbReference type="NCBI Taxonomy" id="278681"/>
    <lineage>
        <taxon>Eukaryota</taxon>
        <taxon>Fungi</taxon>
        <taxon>Fungi incertae sedis</taxon>
        <taxon>Olpidiomycota</taxon>
        <taxon>Olpidiomycotina</taxon>
        <taxon>Olpidiomycetes</taxon>
        <taxon>Olpidiales</taxon>
        <taxon>Olpidiaceae</taxon>
        <taxon>Olpidium</taxon>
    </lineage>
</organism>